<keyword evidence="3" id="KW-0813">Transport</keyword>
<dbReference type="GO" id="GO:0140359">
    <property type="term" value="F:ABC-type transporter activity"/>
    <property type="evidence" value="ECO:0007669"/>
    <property type="project" value="InterPro"/>
</dbReference>
<dbReference type="RefSeq" id="WP_016557351.1">
    <property type="nucleotide sequence ID" value="NZ_AEYE02000033.1"/>
</dbReference>
<accession>S3H871</accession>
<dbReference type="InterPro" id="IPR025662">
    <property type="entry name" value="Sigma_54_int_dom_ATP-bd_1"/>
</dbReference>
<dbReference type="GO" id="GO:0005524">
    <property type="term" value="F:ATP binding"/>
    <property type="evidence" value="ECO:0007669"/>
    <property type="project" value="UniProtKB-KW"/>
</dbReference>
<evidence type="ECO:0000256" key="8">
    <source>
        <dbReference type="ARBA" id="ARBA00023136"/>
    </source>
</evidence>
<feature type="transmembrane region" description="Helical" evidence="10">
    <location>
        <begin position="76"/>
        <end position="98"/>
    </location>
</feature>
<dbReference type="Pfam" id="PF06472">
    <property type="entry name" value="ABC_membrane_2"/>
    <property type="match status" value="1"/>
</dbReference>
<dbReference type="PROSITE" id="PS50929">
    <property type="entry name" value="ABC_TM1F"/>
    <property type="match status" value="1"/>
</dbReference>
<dbReference type="InterPro" id="IPR036640">
    <property type="entry name" value="ABC1_TM_sf"/>
</dbReference>
<feature type="transmembrane region" description="Helical" evidence="10">
    <location>
        <begin position="118"/>
        <end position="141"/>
    </location>
</feature>
<keyword evidence="5" id="KW-0547">Nucleotide-binding</keyword>
<dbReference type="HOGENOM" id="CLU_007587_6_1_5"/>
<evidence type="ECO:0000256" key="9">
    <source>
        <dbReference type="SAM" id="MobiDB-lite"/>
    </source>
</evidence>
<dbReference type="Proteomes" id="UP000014411">
    <property type="component" value="Unassembled WGS sequence"/>
</dbReference>
<evidence type="ECO:0000256" key="2">
    <source>
        <dbReference type="ARBA" id="ARBA00005417"/>
    </source>
</evidence>
<dbReference type="GO" id="GO:0016887">
    <property type="term" value="F:ATP hydrolysis activity"/>
    <property type="evidence" value="ECO:0007669"/>
    <property type="project" value="InterPro"/>
</dbReference>
<dbReference type="InterPro" id="IPR003439">
    <property type="entry name" value="ABC_transporter-like_ATP-bd"/>
</dbReference>
<evidence type="ECO:0000256" key="5">
    <source>
        <dbReference type="ARBA" id="ARBA00022741"/>
    </source>
</evidence>
<dbReference type="InterPro" id="IPR050835">
    <property type="entry name" value="ABC_transporter_sub-D"/>
</dbReference>
<dbReference type="Gene3D" id="3.40.50.300">
    <property type="entry name" value="P-loop containing nucleotide triphosphate hydrolases"/>
    <property type="match status" value="1"/>
</dbReference>
<comment type="similarity">
    <text evidence="2">Belongs to the ABC transporter superfamily.</text>
</comment>
<keyword evidence="14" id="KW-1185">Reference proteome</keyword>
<evidence type="ECO:0000313" key="14">
    <source>
        <dbReference type="Proteomes" id="UP000014411"/>
    </source>
</evidence>
<dbReference type="SUPFAM" id="SSF52540">
    <property type="entry name" value="P-loop containing nucleoside triphosphate hydrolases"/>
    <property type="match status" value="1"/>
</dbReference>
<dbReference type="InterPro" id="IPR003593">
    <property type="entry name" value="AAA+_ATPase"/>
</dbReference>
<feature type="region of interest" description="Disordered" evidence="9">
    <location>
        <begin position="1"/>
        <end position="49"/>
    </location>
</feature>
<dbReference type="EMBL" id="AEYE02000033">
    <property type="protein sequence ID" value="EPE95087.1"/>
    <property type="molecule type" value="Genomic_DNA"/>
</dbReference>
<dbReference type="AlphaFoldDB" id="S3H871"/>
<dbReference type="InterPro" id="IPR011527">
    <property type="entry name" value="ABC1_TM_dom"/>
</dbReference>
<feature type="domain" description="ABC transporter" evidence="11">
    <location>
        <begin position="422"/>
        <end position="644"/>
    </location>
</feature>
<evidence type="ECO:0000256" key="10">
    <source>
        <dbReference type="SAM" id="Phobius"/>
    </source>
</evidence>
<dbReference type="SMART" id="SM00382">
    <property type="entry name" value="AAA"/>
    <property type="match status" value="1"/>
</dbReference>
<evidence type="ECO:0000256" key="3">
    <source>
        <dbReference type="ARBA" id="ARBA00022448"/>
    </source>
</evidence>
<feature type="transmembrane region" description="Helical" evidence="10">
    <location>
        <begin position="225"/>
        <end position="248"/>
    </location>
</feature>
<proteinExistence type="inferred from homology"/>
<comment type="subcellular location">
    <subcellularLocation>
        <location evidence="1">Cell membrane</location>
        <topology evidence="1">Multi-pass membrane protein</topology>
    </subcellularLocation>
</comment>
<evidence type="ECO:0000256" key="6">
    <source>
        <dbReference type="ARBA" id="ARBA00022840"/>
    </source>
</evidence>
<evidence type="ECO:0000256" key="1">
    <source>
        <dbReference type="ARBA" id="ARBA00004651"/>
    </source>
</evidence>
<feature type="transmembrane region" description="Helical" evidence="10">
    <location>
        <begin position="198"/>
        <end position="219"/>
    </location>
</feature>
<evidence type="ECO:0000259" key="12">
    <source>
        <dbReference type="PROSITE" id="PS50929"/>
    </source>
</evidence>
<dbReference type="PROSITE" id="PS50893">
    <property type="entry name" value="ABC_TRANSPORTER_2"/>
    <property type="match status" value="1"/>
</dbReference>
<reference evidence="13 14" key="1">
    <citation type="journal article" date="2012" name="J. Bacteriol.">
        <title>Genome sequence of Rhizobium grahamii CCGE502, a broad-host-range symbiont with low nodulation competitiveness in Phaseolus vulgaris.</title>
        <authorList>
            <person name="Althabegoiti M.J."/>
            <person name="Lozano L."/>
            <person name="Torres-Tejerizo G."/>
            <person name="Ormeno-Orrillo E."/>
            <person name="Rogel M.A."/>
            <person name="Gonzalez V."/>
            <person name="Martinez-Romero E."/>
        </authorList>
    </citation>
    <scope>NUCLEOTIDE SEQUENCE [LARGE SCALE GENOMIC DNA]</scope>
    <source>
        <strain evidence="13 14">CCGE 502</strain>
        <plasmid evidence="13">pRg502b</plasmid>
    </source>
</reference>
<keyword evidence="8 10" id="KW-0472">Membrane</keyword>
<sequence length="664" mass="73108">MTDIEFNRGPAKSAKRDRPETSREVSPSVEAPPPPIVVEPDPELTPEEKEQARKKYLLRRFWISARGYWGRHGGRLAWPCSIGLLALIVINVGFQYGINVWNRQIFDAIEQRNAATVYFLSVVFLPLVFGSVVVVAAQVSLRMMIQRRWRSWLTNTVLARWLASGRYYQLNLIGGDHKNPEARISEDLRIATESPVDFIAGVMSAFLAASTFIVVLWTIGGALHLTVAGSTVTIPGFLVITAVLYAAITSSSMAVIGRNFVHVSEVKNQAEAEFRYTLTHVRENGESIALLGGEEEERSDLDKTFANVLRQWALLAGQHMRTTIVSQGSMLFAPVVPVLLCAPKFLEGSMTLGQVMQAASAFAIVQSAFGWLVDNYPRLADWNACARRVASLMVSLDGLERAEQSDALGRIRHGETDGDALLSLNDLSVSLNDGTAVVKETQVEVAPGERVLVAGESGSGKSTLVRAIAGLWPWGGGSVNFRPDRQLFMLPQRPYIPAGTLRRAVAYPGAADRWTLDQIKAALDKVGLGYLNDKLEEEAPWDQTLSGGEKQRLAFARLLLHNPDIIVLDEATSALDEKSQDKMMEMVIQELPKVTIVSVAHRAELEAFHSRKVTLERREGGARLVSDVDLVPHERRRPLLLRLMKNQQSLSKSSTSLPGSSGAD</sequence>
<keyword evidence="6" id="KW-0067">ATP-binding</keyword>
<organism evidence="13 14">
    <name type="scientific">Rhizobium grahamii CCGE 502</name>
    <dbReference type="NCBI Taxonomy" id="990285"/>
    <lineage>
        <taxon>Bacteria</taxon>
        <taxon>Pseudomonadati</taxon>
        <taxon>Pseudomonadota</taxon>
        <taxon>Alphaproteobacteria</taxon>
        <taxon>Hyphomicrobiales</taxon>
        <taxon>Rhizobiaceae</taxon>
        <taxon>Rhizobium/Agrobacterium group</taxon>
        <taxon>Rhizobium</taxon>
    </lineage>
</organism>
<dbReference type="Gene3D" id="1.20.1560.10">
    <property type="entry name" value="ABC transporter type 1, transmembrane domain"/>
    <property type="match status" value="1"/>
</dbReference>
<feature type="compositionally biased region" description="Basic and acidic residues" evidence="9">
    <location>
        <begin position="14"/>
        <end position="23"/>
    </location>
</feature>
<dbReference type="GO" id="GO:0005886">
    <property type="term" value="C:plasma membrane"/>
    <property type="evidence" value="ECO:0007669"/>
    <property type="project" value="UniProtKB-SubCell"/>
</dbReference>
<feature type="region of interest" description="Disordered" evidence="9">
    <location>
        <begin position="645"/>
        <end position="664"/>
    </location>
</feature>
<protein>
    <submittedName>
        <fullName evidence="13">Sigma-54 interacting domain-containing protein</fullName>
    </submittedName>
</protein>
<feature type="domain" description="ABC transmembrane type-1" evidence="12">
    <location>
        <begin position="82"/>
        <end position="381"/>
    </location>
</feature>
<comment type="caution">
    <text evidence="13">The sequence shown here is derived from an EMBL/GenBank/DDBJ whole genome shotgun (WGS) entry which is preliminary data.</text>
</comment>
<name>S3H871_9HYPH</name>
<feature type="compositionally biased region" description="Low complexity" evidence="9">
    <location>
        <begin position="649"/>
        <end position="664"/>
    </location>
</feature>
<keyword evidence="7 10" id="KW-1133">Transmembrane helix</keyword>
<dbReference type="PANTHER" id="PTHR11384">
    <property type="entry name" value="ATP-BINDING CASSETTE, SUB-FAMILY D MEMBER"/>
    <property type="match status" value="1"/>
</dbReference>
<evidence type="ECO:0000256" key="4">
    <source>
        <dbReference type="ARBA" id="ARBA00022692"/>
    </source>
</evidence>
<dbReference type="CDD" id="cd03223">
    <property type="entry name" value="ABCD_peroxisomal_ALDP"/>
    <property type="match status" value="1"/>
</dbReference>
<dbReference type="InterPro" id="IPR027417">
    <property type="entry name" value="P-loop_NTPase"/>
</dbReference>
<keyword evidence="4 10" id="KW-0812">Transmembrane</keyword>
<gene>
    <name evidence="13" type="ORF">RGCCGE502_27117</name>
</gene>
<dbReference type="Pfam" id="PF00005">
    <property type="entry name" value="ABC_tran"/>
    <property type="match status" value="1"/>
</dbReference>
<dbReference type="PROSITE" id="PS00211">
    <property type="entry name" value="ABC_TRANSPORTER_1"/>
    <property type="match status" value="1"/>
</dbReference>
<evidence type="ECO:0000256" key="7">
    <source>
        <dbReference type="ARBA" id="ARBA00022989"/>
    </source>
</evidence>
<keyword evidence="13" id="KW-0614">Plasmid</keyword>
<evidence type="ECO:0000259" key="11">
    <source>
        <dbReference type="PROSITE" id="PS50893"/>
    </source>
</evidence>
<dbReference type="PANTHER" id="PTHR11384:SF59">
    <property type="entry name" value="LYSOSOMAL COBALAMIN TRANSPORTER ABCD4"/>
    <property type="match status" value="1"/>
</dbReference>
<dbReference type="SUPFAM" id="SSF90123">
    <property type="entry name" value="ABC transporter transmembrane region"/>
    <property type="match status" value="1"/>
</dbReference>
<evidence type="ECO:0000313" key="13">
    <source>
        <dbReference type="EMBL" id="EPE95087.1"/>
    </source>
</evidence>
<dbReference type="PROSITE" id="PS00675">
    <property type="entry name" value="SIGMA54_INTERACT_1"/>
    <property type="match status" value="1"/>
</dbReference>
<geneLocation type="plasmid" evidence="13">
    <name>pRg502b</name>
</geneLocation>
<dbReference type="InterPro" id="IPR017871">
    <property type="entry name" value="ABC_transporter-like_CS"/>
</dbReference>